<dbReference type="SUPFAM" id="SSF64518">
    <property type="entry name" value="Phase 1 flagellin"/>
    <property type="match status" value="1"/>
</dbReference>
<dbReference type="PANTHER" id="PTHR31540">
    <property type="entry name" value="CENTROSOMAL PROTEIN OF 131 KDA"/>
    <property type="match status" value="1"/>
</dbReference>
<feature type="compositionally biased region" description="Basic and acidic residues" evidence="2">
    <location>
        <begin position="483"/>
        <end position="502"/>
    </location>
</feature>
<sequence>MREGAKSVIRHSSRGRTQPLQIGPINNTDPTNMSSHKNINEDSADLQVSGSQMTLLSSPCRTPVAKQLRSPNSVNETDKKPKRPLSAKSNTSLISESSRRKTDPSSPVHNLFQSSVSRSVTGIKSNTNYAKPPRSDVFTSMFGDNNKQKQKPTSARSKKPSQHLNTDVRPFARSPMSSTQTTPRQPLAKDDLTDDIPADIHYLNGVSFSSDDSIAELKMDEILSRSLNKAARTFSPKNSLSDNQKPFSVFSGMDDALNSHRTMLSSSCNTPRSLTSIANNMTSQAMSPQAKASLSSIENSYQNFKSKAPINQVRKDSNQSEPPNLFSKSMSSVNRINSATSMRSSHSHVGSNKSAFVAHLSSSESNRVNYVNSNTNAAPSSWLKSPSPVNAVVSMTSNPSLANLTPNAQAGTLMSEATAATMIQQWYRRHRVRRKACEAAMKRLLMQKRQEIIQQQREERDEALRKKDKATEREILKEIRAKESRQKAIQDMHKRRSERQGEVGKQLDPVVRPRLFQRSLSSSSCASSRTVTMKTSNLRNVNSNITAATTTTTTTATTASTATKTPMLIAASSLTSTTAAATTTITTASGTSATTATTTAAAAATTTTTLSPPVAAQRNRRNVLYESLSTNKDYSQHDSKAGSAVSVSPQMSSINLGAGENCMLDHLKVTDDCDSRLEELFKETSKLVKVANSTLRRNSHTSSVPISQLPTPDRNTPEPSFEPTIINSDARASKTPTKSTLSDLLETLKKLEEDEDIGAGDLPVKSISRVSDLNGSLKVGGGSNKSRCSSRSRCATKEGATPKTSPHLTAENLQQLNQDQHPLSPPDDGIGYLSNDKLQSIISFLDEVQSADRITDIELKAYSVTSGNEVNDTNISSVTPIKALNLEEATATAAEITNNVMSQRLELDEKKQSVELLQKALNQQRELTVRHAKEAEKEMKRLLQHQKDQYENTIKRHLSFIDQLIDDKKMLNEKCEQLVKELKTMDRKHQDKMKNQTDKYNTELKKFKELSLTSEKIRREKWIEDKTKKIKEMTVKGLEPEIQRLIAKHKGEMNKVKQIHEAELLESDERAAQRYVKLTEDLRSQLAKEKEEACSHERELAKQRYEKQIHQEEESFQNERRRLYSEIEDEKRRLASQSCRERAEIDRLQQQLHNAHQQLLSSTKEEFDKAREEQERRHASELQALRDRMAVEKEAWEENFLKKQETLLLSKERDLKEKVRKDRDREIELVINRLEADATQAREDLERTAQNRIKRIREKCEAEVKELEQSEKLAISRYNEIKAELTDVEGINEQLKVKLKQKIYEIDSLNKTLEKFHKERDAVADVVRQEFVDKIVATEEESRRTKQEMSELKARHRIELERCRTEIEKTKKQKENELDDVHERVKQAIVKKDEVVTQLKKEYQAAVKRADHLEGLLEQQRKHLLGK</sequence>
<reference evidence="3" key="1">
    <citation type="submission" date="2023-08" db="EMBL/GenBank/DDBJ databases">
        <authorList>
            <person name="Alioto T."/>
            <person name="Alioto T."/>
            <person name="Gomez Garrido J."/>
        </authorList>
    </citation>
    <scope>NUCLEOTIDE SEQUENCE</scope>
</reference>
<feature type="region of interest" description="Disordered" evidence="2">
    <location>
        <begin position="307"/>
        <end position="328"/>
    </location>
</feature>
<feature type="coiled-coil region" evidence="1">
    <location>
        <begin position="886"/>
        <end position="988"/>
    </location>
</feature>
<evidence type="ECO:0000256" key="2">
    <source>
        <dbReference type="SAM" id="MobiDB-lite"/>
    </source>
</evidence>
<dbReference type="Proteomes" id="UP001162480">
    <property type="component" value="Chromosome 29"/>
</dbReference>
<feature type="coiled-coil region" evidence="1">
    <location>
        <begin position="1072"/>
        <end position="1199"/>
    </location>
</feature>
<feature type="compositionally biased region" description="Polar residues" evidence="2">
    <location>
        <begin position="319"/>
        <end position="328"/>
    </location>
</feature>
<evidence type="ECO:0000313" key="4">
    <source>
        <dbReference type="Proteomes" id="UP001162480"/>
    </source>
</evidence>
<dbReference type="GO" id="GO:0035735">
    <property type="term" value="P:intraciliary transport involved in cilium assembly"/>
    <property type="evidence" value="ECO:0007669"/>
    <property type="project" value="InterPro"/>
</dbReference>
<feature type="compositionally biased region" description="Polar residues" evidence="2">
    <location>
        <begin position="87"/>
        <end position="96"/>
    </location>
</feature>
<feature type="compositionally biased region" description="Polar residues" evidence="2">
    <location>
        <begin position="46"/>
        <end position="60"/>
    </location>
</feature>
<keyword evidence="1" id="KW-0175">Coiled coil</keyword>
<feature type="coiled-coil region" evidence="1">
    <location>
        <begin position="1231"/>
        <end position="1416"/>
    </location>
</feature>
<dbReference type="InterPro" id="IPR030465">
    <property type="entry name" value="CEP131"/>
</dbReference>
<dbReference type="EMBL" id="OX597842">
    <property type="protein sequence ID" value="CAI9744005.1"/>
    <property type="molecule type" value="Genomic_DNA"/>
</dbReference>
<feature type="compositionally biased region" description="Polar residues" evidence="2">
    <location>
        <begin position="695"/>
        <end position="718"/>
    </location>
</feature>
<feature type="region of interest" description="Disordered" evidence="2">
    <location>
        <begin position="773"/>
        <end position="807"/>
    </location>
</feature>
<feature type="compositionally biased region" description="Polar residues" evidence="2">
    <location>
        <begin position="104"/>
        <end position="129"/>
    </location>
</feature>
<feature type="region of interest" description="Disordered" evidence="2">
    <location>
        <begin position="1"/>
        <end position="192"/>
    </location>
</feature>
<name>A0AA36FM42_OCTVU</name>
<dbReference type="PANTHER" id="PTHR31540:SF1">
    <property type="entry name" value="CENTROSOMAL PROTEIN OF 131 KDA"/>
    <property type="match status" value="1"/>
</dbReference>
<organism evidence="3 4">
    <name type="scientific">Octopus vulgaris</name>
    <name type="common">Common octopus</name>
    <dbReference type="NCBI Taxonomy" id="6645"/>
    <lineage>
        <taxon>Eukaryota</taxon>
        <taxon>Metazoa</taxon>
        <taxon>Spiralia</taxon>
        <taxon>Lophotrochozoa</taxon>
        <taxon>Mollusca</taxon>
        <taxon>Cephalopoda</taxon>
        <taxon>Coleoidea</taxon>
        <taxon>Octopodiformes</taxon>
        <taxon>Octopoda</taxon>
        <taxon>Incirrata</taxon>
        <taxon>Octopodidae</taxon>
        <taxon>Octopus</taxon>
    </lineage>
</organism>
<feature type="region of interest" description="Disordered" evidence="2">
    <location>
        <begin position="695"/>
        <end position="739"/>
    </location>
</feature>
<gene>
    <name evidence="3" type="ORF">OCTVUL_1B002851</name>
</gene>
<feature type="compositionally biased region" description="Polar residues" evidence="2">
    <location>
        <begin position="15"/>
        <end position="37"/>
    </location>
</feature>
<keyword evidence="4" id="KW-1185">Reference proteome</keyword>
<evidence type="ECO:0008006" key="5">
    <source>
        <dbReference type="Google" id="ProtNLM"/>
    </source>
</evidence>
<accession>A0AA36FM42</accession>
<feature type="compositionally biased region" description="Polar residues" evidence="2">
    <location>
        <begin position="175"/>
        <end position="184"/>
    </location>
</feature>
<dbReference type="GO" id="GO:0010824">
    <property type="term" value="P:regulation of centrosome duplication"/>
    <property type="evidence" value="ECO:0007669"/>
    <property type="project" value="TreeGrafter"/>
</dbReference>
<dbReference type="GO" id="GO:0034451">
    <property type="term" value="C:centriolar satellite"/>
    <property type="evidence" value="ECO:0007669"/>
    <property type="project" value="TreeGrafter"/>
</dbReference>
<feature type="region of interest" description="Disordered" evidence="2">
    <location>
        <begin position="483"/>
        <end position="507"/>
    </location>
</feature>
<proteinExistence type="predicted"/>
<dbReference type="GO" id="GO:0005929">
    <property type="term" value="C:cilium"/>
    <property type="evidence" value="ECO:0007669"/>
    <property type="project" value="GOC"/>
</dbReference>
<protein>
    <recommendedName>
        <fullName evidence="5">Centrosomal protein of 131 kDa</fullName>
    </recommendedName>
</protein>
<evidence type="ECO:0000313" key="3">
    <source>
        <dbReference type="EMBL" id="CAI9744005.1"/>
    </source>
</evidence>
<feature type="coiled-coil region" evidence="1">
    <location>
        <begin position="446"/>
        <end position="473"/>
    </location>
</feature>
<evidence type="ECO:0000256" key="1">
    <source>
        <dbReference type="SAM" id="Coils"/>
    </source>
</evidence>